<evidence type="ECO:0000256" key="1">
    <source>
        <dbReference type="ARBA" id="ARBA00001954"/>
    </source>
</evidence>
<dbReference type="GO" id="GO:0046872">
    <property type="term" value="F:metal ion binding"/>
    <property type="evidence" value="ECO:0007669"/>
    <property type="project" value="UniProtKB-KW"/>
</dbReference>
<evidence type="ECO:0000313" key="7">
    <source>
        <dbReference type="EMBL" id="TFV92359.1"/>
    </source>
</evidence>
<comment type="cofactor">
    <cofactor evidence="1">
        <name>Fe(2+)</name>
        <dbReference type="ChEBI" id="CHEBI:29033"/>
    </cofactor>
</comment>
<dbReference type="InterPro" id="IPR004294">
    <property type="entry name" value="Carotenoid_Oase"/>
</dbReference>
<dbReference type="PANTHER" id="PTHR10543:SF89">
    <property type="entry name" value="CAROTENOID 9,10(9',10')-CLEAVAGE DIOXYGENASE 1"/>
    <property type="match status" value="1"/>
</dbReference>
<evidence type="ECO:0000256" key="3">
    <source>
        <dbReference type="ARBA" id="ARBA00022723"/>
    </source>
</evidence>
<accession>A0A4Y9QI67</accession>
<evidence type="ECO:0000256" key="6">
    <source>
        <dbReference type="SAM" id="Coils"/>
    </source>
</evidence>
<evidence type="ECO:0000256" key="5">
    <source>
        <dbReference type="ARBA" id="ARBA00023004"/>
    </source>
</evidence>
<keyword evidence="8" id="KW-1185">Reference proteome</keyword>
<dbReference type="GO" id="GO:0016121">
    <property type="term" value="P:carotene catabolic process"/>
    <property type="evidence" value="ECO:0007669"/>
    <property type="project" value="TreeGrafter"/>
</dbReference>
<proteinExistence type="inferred from homology"/>
<keyword evidence="6" id="KW-0175">Coiled coil</keyword>
<dbReference type="GO" id="GO:0010436">
    <property type="term" value="F:carotenoid dioxygenase activity"/>
    <property type="evidence" value="ECO:0007669"/>
    <property type="project" value="TreeGrafter"/>
</dbReference>
<comment type="caution">
    <text evidence="7">The sequence shown here is derived from an EMBL/GenBank/DDBJ whole genome shotgun (WGS) entry which is preliminary data.</text>
</comment>
<dbReference type="EMBL" id="SPSB01000005">
    <property type="protein sequence ID" value="TFV92359.1"/>
    <property type="molecule type" value="Genomic_DNA"/>
</dbReference>
<dbReference type="AlphaFoldDB" id="A0A4Y9QI67"/>
<keyword evidence="5" id="KW-0408">Iron</keyword>
<dbReference type="PANTHER" id="PTHR10543">
    <property type="entry name" value="BETA-CAROTENE DIOXYGENASE"/>
    <property type="match status" value="1"/>
</dbReference>
<feature type="coiled-coil region" evidence="6">
    <location>
        <begin position="250"/>
        <end position="277"/>
    </location>
</feature>
<evidence type="ECO:0000256" key="4">
    <source>
        <dbReference type="ARBA" id="ARBA00023002"/>
    </source>
</evidence>
<evidence type="ECO:0008006" key="9">
    <source>
        <dbReference type="Google" id="ProtNLM"/>
    </source>
</evidence>
<sequence>MIFKKIWNAFLRIFGKGASIPAHSPTHEPLLKTSNKEIKGTLKVIEGNLPSDIYGVFNVSLPVGSVNSEGLPFPEKTKEGKHNPEYGSPIMNGDGMVIQVDFNQAEPFIQSKIMKTPCYYADLATKQGTPHHGLMGFHNMGITRMSMVFGARNELNTATQPVKFKGQKTGSLMATYDVGRPYLLDSQSLVLITPMGKCSEWMTAEPPMVPWPFGIVQTSAHPIFDPVTQEVFTVNYSRDKGSFTHLEQTLHHLKHNRDSFKEKLEKLANDLVDHEDDKHVHSQVSTFFQDLNTHVEGNPHDTDEPKGDVFMYLLGWNGDGPVVHWDLEDQNGDKLAIYECMHQMGITKDFIILTDCSFKFALDLLFDNPFPESKLIERLIRRLGTVKMEPFTTVYLVKRADLDPKKEKVTAYRLEGPIPLETIHYSCDYSNPDGVITLYGVHNAATCIAEWVRTFDRRAIDKKPVDPDYYSLFAVGSMDISRLGKWKIDSKTLKVIEEESQVYEDPGNYKEANLGPNTWTIVLYTYRDILSAEKVVPTIKQFWYVSDGTQPDLLTEFVYNLYKKYPHRKLSLDEIKDATRRELPFSITRVNLESMQPEDYYQCDKKTYIRGIHFIPKKTPTPSVPEELDGYLFCPTQVGHEQTDGDWKYTSEFWVFDATSISKGPICKLASDDIKFAFTLHTSWMPESGPSDQSYKISTRDDYDEVINNLGIKAEKKFLKEFFEENIYPHFK</sequence>
<keyword evidence="4" id="KW-0560">Oxidoreductase</keyword>
<dbReference type="RefSeq" id="WP_135076621.1">
    <property type="nucleotide sequence ID" value="NZ_SPSB01000005.1"/>
</dbReference>
<dbReference type="Proteomes" id="UP000297647">
    <property type="component" value="Unassembled WGS sequence"/>
</dbReference>
<protein>
    <recommendedName>
        <fullName evidence="9">Lignostilbene-alpha,beta-dioxygenase</fullName>
    </recommendedName>
</protein>
<dbReference type="OrthoDB" id="972944at2"/>
<organism evidence="7 8">
    <name type="scientific">Algoriphagus kandeliae</name>
    <dbReference type="NCBI Taxonomy" id="2562278"/>
    <lineage>
        <taxon>Bacteria</taxon>
        <taxon>Pseudomonadati</taxon>
        <taxon>Bacteroidota</taxon>
        <taxon>Cytophagia</taxon>
        <taxon>Cytophagales</taxon>
        <taxon>Cyclobacteriaceae</taxon>
        <taxon>Algoriphagus</taxon>
    </lineage>
</organism>
<name>A0A4Y9QI67_9BACT</name>
<keyword evidence="3" id="KW-0479">Metal-binding</keyword>
<evidence type="ECO:0000313" key="8">
    <source>
        <dbReference type="Proteomes" id="UP000297647"/>
    </source>
</evidence>
<comment type="similarity">
    <text evidence="2">Belongs to the carotenoid oxygenase family.</text>
</comment>
<reference evidence="7 8" key="1">
    <citation type="submission" date="2019-03" db="EMBL/GenBank/DDBJ databases">
        <title>Algoriphagus sp. nov, a new strain isolated from root system soil of mangrove plant Kandelia.</title>
        <authorList>
            <person name="Yin Q."/>
            <person name="Wang K."/>
            <person name="Song Z."/>
        </authorList>
    </citation>
    <scope>NUCLEOTIDE SEQUENCE [LARGE SCALE GENOMIC DNA]</scope>
    <source>
        <strain evidence="7 8">XY-J91</strain>
    </source>
</reference>
<dbReference type="Pfam" id="PF03055">
    <property type="entry name" value="RPE65"/>
    <property type="match status" value="1"/>
</dbReference>
<gene>
    <name evidence="7" type="ORF">E4S40_16070</name>
</gene>
<evidence type="ECO:0000256" key="2">
    <source>
        <dbReference type="ARBA" id="ARBA00006787"/>
    </source>
</evidence>